<dbReference type="Proteomes" id="UP000066480">
    <property type="component" value="Chromosome"/>
</dbReference>
<dbReference type="OrthoDB" id="9805924at2"/>
<reference evidence="2 3" key="1">
    <citation type="submission" date="2015-03" db="EMBL/GenBank/DDBJ databases">
        <title>Luteipulveratus halotolerans sp. nov., a novel actinobacterium (Dermacoccaceae) from Sarawak, Malaysia.</title>
        <authorList>
            <person name="Juboi H."/>
            <person name="Basik A."/>
            <person name="Shamsul S.S."/>
            <person name="Arnold P."/>
            <person name="Schmitt E.K."/>
            <person name="Sanglier J.-J."/>
            <person name="Yeo T."/>
        </authorList>
    </citation>
    <scope>NUCLEOTIDE SEQUENCE [LARGE SCALE GENOMIC DNA]</scope>
    <source>
        <strain evidence="2 3">MN07-A0370</strain>
    </source>
</reference>
<dbReference type="Gene3D" id="3.40.630.30">
    <property type="match status" value="1"/>
</dbReference>
<evidence type="ECO:0000259" key="1">
    <source>
        <dbReference type="Pfam" id="PF00583"/>
    </source>
</evidence>
<dbReference type="GO" id="GO:0016747">
    <property type="term" value="F:acyltransferase activity, transferring groups other than amino-acyl groups"/>
    <property type="evidence" value="ECO:0007669"/>
    <property type="project" value="InterPro"/>
</dbReference>
<keyword evidence="3" id="KW-1185">Reference proteome</keyword>
<dbReference type="SUPFAM" id="SSF55729">
    <property type="entry name" value="Acyl-CoA N-acyltransferases (Nat)"/>
    <property type="match status" value="1"/>
</dbReference>
<accession>A0A0K1JHT3</accession>
<name>A0A0K1JHT3_9MICO</name>
<proteinExistence type="predicted"/>
<sequence length="74" mass="7652">MVQSKMLTVYTASVGSPADAPPIGLATGHAVPASLVMGRFWQLRDLYVLPRSRRQGAAAALVSAVREAASSAAV</sequence>
<dbReference type="STRING" id="571913.VV02_11030"/>
<organism evidence="2 3">
    <name type="scientific">Luteipulveratus mongoliensis</name>
    <dbReference type="NCBI Taxonomy" id="571913"/>
    <lineage>
        <taxon>Bacteria</taxon>
        <taxon>Bacillati</taxon>
        <taxon>Actinomycetota</taxon>
        <taxon>Actinomycetes</taxon>
        <taxon>Micrococcales</taxon>
        <taxon>Dermacoccaceae</taxon>
        <taxon>Luteipulveratus</taxon>
    </lineage>
</organism>
<feature type="domain" description="N-acetyltransferase" evidence="1">
    <location>
        <begin position="22"/>
        <end position="70"/>
    </location>
</feature>
<protein>
    <recommendedName>
        <fullName evidence="1">N-acetyltransferase domain-containing protein</fullName>
    </recommendedName>
</protein>
<dbReference type="Pfam" id="PF00583">
    <property type="entry name" value="Acetyltransf_1"/>
    <property type="match status" value="1"/>
</dbReference>
<dbReference type="EMBL" id="CP011112">
    <property type="protein sequence ID" value="AKU16272.1"/>
    <property type="molecule type" value="Genomic_DNA"/>
</dbReference>
<dbReference type="AlphaFoldDB" id="A0A0K1JHT3"/>
<gene>
    <name evidence="2" type="ORF">VV02_11030</name>
</gene>
<dbReference type="InterPro" id="IPR000182">
    <property type="entry name" value="GNAT_dom"/>
</dbReference>
<dbReference type="RefSeq" id="WP_052591590.1">
    <property type="nucleotide sequence ID" value="NZ_CP011112.1"/>
</dbReference>
<evidence type="ECO:0000313" key="2">
    <source>
        <dbReference type="EMBL" id="AKU16272.1"/>
    </source>
</evidence>
<evidence type="ECO:0000313" key="3">
    <source>
        <dbReference type="Proteomes" id="UP000066480"/>
    </source>
</evidence>
<dbReference type="CDD" id="cd04301">
    <property type="entry name" value="NAT_SF"/>
    <property type="match status" value="1"/>
</dbReference>
<dbReference type="KEGG" id="lmoi:VV02_11030"/>
<dbReference type="InterPro" id="IPR016181">
    <property type="entry name" value="Acyl_CoA_acyltransferase"/>
</dbReference>